<evidence type="ECO:0000313" key="3">
    <source>
        <dbReference type="Proteomes" id="UP000235826"/>
    </source>
</evidence>
<keyword evidence="1" id="KW-0472">Membrane</keyword>
<evidence type="ECO:0008006" key="4">
    <source>
        <dbReference type="Google" id="ProtNLM"/>
    </source>
</evidence>
<reference evidence="2 3" key="1">
    <citation type="submission" date="2018-01" db="EMBL/GenBank/DDBJ databases">
        <title>Complete genome sequence of Flavivirga eckloniae ECD14 isolated from seaweed Ecklonia cava.</title>
        <authorList>
            <person name="Lee J.H."/>
            <person name="Baik K.S."/>
            <person name="Seong C.N."/>
        </authorList>
    </citation>
    <scope>NUCLEOTIDE SEQUENCE [LARGE SCALE GENOMIC DNA]</scope>
    <source>
        <strain evidence="2 3">ECD14</strain>
    </source>
</reference>
<dbReference type="AlphaFoldDB" id="A0A2K9PK48"/>
<name>A0A2K9PK48_9FLAO</name>
<dbReference type="EMBL" id="CP025791">
    <property type="protein sequence ID" value="AUP77406.1"/>
    <property type="molecule type" value="Genomic_DNA"/>
</dbReference>
<evidence type="ECO:0000256" key="1">
    <source>
        <dbReference type="SAM" id="Phobius"/>
    </source>
</evidence>
<protein>
    <recommendedName>
        <fullName evidence="4">Anti-sigma factor</fullName>
    </recommendedName>
</protein>
<sequence length="183" mass="21290">MDDFEKYIKENKTLFDVHKADKSKLWANIESGLNKPETKTKTIKLWNSFVFKAAATVVIALGVFSLINTVMVNRVNENSQNSLAMQELNDIDSHYKGLVAYQVRLVNKSTQLSVDEKKEFLSFMDELDVEYELLKLELQKNVDNERVLEAIVINYKKRIELIENLLKQINRSKKLDNDDVYIL</sequence>
<keyword evidence="1" id="KW-1133">Transmembrane helix</keyword>
<dbReference type="Proteomes" id="UP000235826">
    <property type="component" value="Chromosome"/>
</dbReference>
<accession>A0A2K9PK48</accession>
<feature type="transmembrane region" description="Helical" evidence="1">
    <location>
        <begin position="49"/>
        <end position="71"/>
    </location>
</feature>
<evidence type="ECO:0000313" key="2">
    <source>
        <dbReference type="EMBL" id="AUP77406.1"/>
    </source>
</evidence>
<gene>
    <name evidence="2" type="ORF">C1H87_01185</name>
</gene>
<keyword evidence="1" id="KW-0812">Transmembrane</keyword>
<proteinExistence type="predicted"/>
<keyword evidence="3" id="KW-1185">Reference proteome</keyword>
<dbReference type="KEGG" id="fek:C1H87_01185"/>
<organism evidence="2 3">
    <name type="scientific">Flavivirga eckloniae</name>
    <dbReference type="NCBI Taxonomy" id="1803846"/>
    <lineage>
        <taxon>Bacteria</taxon>
        <taxon>Pseudomonadati</taxon>
        <taxon>Bacteroidota</taxon>
        <taxon>Flavobacteriia</taxon>
        <taxon>Flavobacteriales</taxon>
        <taxon>Flavobacteriaceae</taxon>
        <taxon>Flavivirga</taxon>
    </lineage>
</organism>